<dbReference type="Pfam" id="PF10604">
    <property type="entry name" value="Polyketide_cyc2"/>
    <property type="match status" value="1"/>
</dbReference>
<evidence type="ECO:0000313" key="3">
    <source>
        <dbReference type="Proteomes" id="UP000763557"/>
    </source>
</evidence>
<protein>
    <submittedName>
        <fullName evidence="2">Polyketide cyclase / dehydrase and lipid transport</fullName>
    </submittedName>
</protein>
<sequence length="267" mass="29403">MVPEALEALRVAINSHVPERIAGCFTDDYVAERPLKPHEGFIGSERVAANWRKILAGLPDLRAEILRHAQNGDELWSEWEMRGTAATGATVVLRGPVVLTTRDGRIAWARFYPDPVTTNGPAHTTVSRVLTASAERIFAVLRDPRRHPELDATGFRGHAETPGPIDAVGDTFVMAMHNDEQGDYRVENRVVAFTEDRVIGWESGRSGQRLAGHRFVWKLTPTDDGRTEVTLTYDWAAVTDPAEVPRLPLVSAAQLEASLEQLAAVVA</sequence>
<proteinExistence type="predicted"/>
<dbReference type="Gene3D" id="3.30.530.20">
    <property type="match status" value="1"/>
</dbReference>
<dbReference type="InterPro" id="IPR023393">
    <property type="entry name" value="START-like_dom_sf"/>
</dbReference>
<comment type="caution">
    <text evidence="2">The sequence shown here is derived from an EMBL/GenBank/DDBJ whole genome shotgun (WGS) entry which is preliminary data.</text>
</comment>
<keyword evidence="3" id="KW-1185">Reference proteome</keyword>
<evidence type="ECO:0000259" key="1">
    <source>
        <dbReference type="Pfam" id="PF12680"/>
    </source>
</evidence>
<name>A0ABX2F959_9PSEU</name>
<dbReference type="InterPro" id="IPR019587">
    <property type="entry name" value="Polyketide_cyclase/dehydratase"/>
</dbReference>
<organism evidence="2 3">
    <name type="scientific">Kibdelosporangium persicum</name>
    <dbReference type="NCBI Taxonomy" id="2698649"/>
    <lineage>
        <taxon>Bacteria</taxon>
        <taxon>Bacillati</taxon>
        <taxon>Actinomycetota</taxon>
        <taxon>Actinomycetes</taxon>
        <taxon>Pseudonocardiales</taxon>
        <taxon>Pseudonocardiaceae</taxon>
        <taxon>Kibdelosporangium</taxon>
    </lineage>
</organism>
<dbReference type="RefSeq" id="WP_173136379.1">
    <property type="nucleotide sequence ID" value="NZ_CBCSGW010000009.1"/>
</dbReference>
<dbReference type="Proteomes" id="UP000763557">
    <property type="component" value="Unassembled WGS sequence"/>
</dbReference>
<dbReference type="Pfam" id="PF12680">
    <property type="entry name" value="SnoaL_2"/>
    <property type="match status" value="1"/>
</dbReference>
<accession>A0ABX2F959</accession>
<dbReference type="InterPro" id="IPR037401">
    <property type="entry name" value="SnoaL-like"/>
</dbReference>
<gene>
    <name evidence="2" type="ORF">GC106_51410</name>
</gene>
<dbReference type="CDD" id="cd07825">
    <property type="entry name" value="SRPBCC_7"/>
    <property type="match status" value="1"/>
</dbReference>
<dbReference type="SUPFAM" id="SSF55961">
    <property type="entry name" value="Bet v1-like"/>
    <property type="match status" value="1"/>
</dbReference>
<dbReference type="SUPFAM" id="SSF54427">
    <property type="entry name" value="NTF2-like"/>
    <property type="match status" value="1"/>
</dbReference>
<feature type="domain" description="SnoaL-like" evidence="1">
    <location>
        <begin position="11"/>
        <end position="107"/>
    </location>
</feature>
<dbReference type="InterPro" id="IPR032710">
    <property type="entry name" value="NTF2-like_dom_sf"/>
</dbReference>
<dbReference type="EMBL" id="JAAATY010000017">
    <property type="protein sequence ID" value="NRN67900.1"/>
    <property type="molecule type" value="Genomic_DNA"/>
</dbReference>
<evidence type="ECO:0000313" key="2">
    <source>
        <dbReference type="EMBL" id="NRN67900.1"/>
    </source>
</evidence>
<dbReference type="Gene3D" id="3.10.450.50">
    <property type="match status" value="1"/>
</dbReference>
<reference evidence="2 3" key="1">
    <citation type="submission" date="2020-01" db="EMBL/GenBank/DDBJ databases">
        <title>Kibdelosporangium persica a novel Actinomycetes from a hot desert in Iran.</title>
        <authorList>
            <person name="Safaei N."/>
            <person name="Zaburannyi N."/>
            <person name="Mueller R."/>
            <person name="Wink J."/>
        </authorList>
    </citation>
    <scope>NUCLEOTIDE SEQUENCE [LARGE SCALE GENOMIC DNA]</scope>
    <source>
        <strain evidence="2 3">4NS15</strain>
    </source>
</reference>